<dbReference type="Proteomes" id="UP001254257">
    <property type="component" value="Unassembled WGS sequence"/>
</dbReference>
<sequence length="99" mass="10192">MRNVVLTSIFCALLSTSALAQTSTTSPTPAPNAPADANAPLPGANSFTEGQAKSRLEANGYSNVGGLKKDDNGVWKGTATHSGAQVNVSVDYRGNITRN</sequence>
<gene>
    <name evidence="3" type="ORF">RKE40_07950</name>
</gene>
<accession>A0ABU3S4V3</accession>
<protein>
    <submittedName>
        <fullName evidence="3">PepSY domain-containing protein</fullName>
    </submittedName>
</protein>
<dbReference type="EMBL" id="JAWDID010000008">
    <property type="protein sequence ID" value="MDU0339809.1"/>
    <property type="molecule type" value="Genomic_DNA"/>
</dbReference>
<feature type="region of interest" description="Disordered" evidence="1">
    <location>
        <begin position="21"/>
        <end position="74"/>
    </location>
</feature>
<feature type="chain" id="PRO_5047337155" evidence="2">
    <location>
        <begin position="21"/>
        <end position="99"/>
    </location>
</feature>
<keyword evidence="2" id="KW-0732">Signal</keyword>
<dbReference type="RefSeq" id="WP_316017693.1">
    <property type="nucleotide sequence ID" value="NZ_JAWDID010000008.1"/>
</dbReference>
<reference evidence="3 4" key="1">
    <citation type="submission" date="2023-09" db="EMBL/GenBank/DDBJ databases">
        <title>Whole genome shotgun sequencing (WGS) of Bosea sp. ZW T0_25, isolated from stored onions (Allium cepa).</title>
        <authorList>
            <person name="Stoll D.A."/>
            <person name="Huch M."/>
        </authorList>
    </citation>
    <scope>NUCLEOTIDE SEQUENCE [LARGE SCALE GENOMIC DNA]</scope>
    <source>
        <strain evidence="3 4">ZW T0_25</strain>
    </source>
</reference>
<evidence type="ECO:0000256" key="2">
    <source>
        <dbReference type="SAM" id="SignalP"/>
    </source>
</evidence>
<keyword evidence="4" id="KW-1185">Reference proteome</keyword>
<organism evidence="3 4">
    <name type="scientific">Bosea rubneri</name>
    <dbReference type="NCBI Taxonomy" id="3075434"/>
    <lineage>
        <taxon>Bacteria</taxon>
        <taxon>Pseudomonadati</taxon>
        <taxon>Pseudomonadota</taxon>
        <taxon>Alphaproteobacteria</taxon>
        <taxon>Hyphomicrobiales</taxon>
        <taxon>Boseaceae</taxon>
        <taxon>Bosea</taxon>
    </lineage>
</organism>
<feature type="compositionally biased region" description="Low complexity" evidence="1">
    <location>
        <begin position="21"/>
        <end position="45"/>
    </location>
</feature>
<evidence type="ECO:0000313" key="4">
    <source>
        <dbReference type="Proteomes" id="UP001254257"/>
    </source>
</evidence>
<evidence type="ECO:0000256" key="1">
    <source>
        <dbReference type="SAM" id="MobiDB-lite"/>
    </source>
</evidence>
<proteinExistence type="predicted"/>
<comment type="caution">
    <text evidence="3">The sequence shown here is derived from an EMBL/GenBank/DDBJ whole genome shotgun (WGS) entry which is preliminary data.</text>
</comment>
<feature type="signal peptide" evidence="2">
    <location>
        <begin position="1"/>
        <end position="20"/>
    </location>
</feature>
<name>A0ABU3S4V3_9HYPH</name>
<evidence type="ECO:0000313" key="3">
    <source>
        <dbReference type="EMBL" id="MDU0339809.1"/>
    </source>
</evidence>